<organism evidence="8 9">
    <name type="scientific">Candidatus Staskawiczbacteria bacterium RIFCSPHIGHO2_02_FULL_42_22</name>
    <dbReference type="NCBI Taxonomy" id="1802207"/>
    <lineage>
        <taxon>Bacteria</taxon>
        <taxon>Candidatus Staskawicziibacteriota</taxon>
    </lineage>
</organism>
<comment type="caution">
    <text evidence="8">The sequence shown here is derived from an EMBL/GenBank/DDBJ whole genome shotgun (WGS) entry which is preliminary data.</text>
</comment>
<dbReference type="GO" id="GO:0032153">
    <property type="term" value="C:cell division site"/>
    <property type="evidence" value="ECO:0007669"/>
    <property type="project" value="UniProtKB-UniRule"/>
</dbReference>
<dbReference type="InterPro" id="IPR020823">
    <property type="entry name" value="Cell_div_FtsA"/>
</dbReference>
<evidence type="ECO:0000256" key="4">
    <source>
        <dbReference type="ARBA" id="ARBA00023306"/>
    </source>
</evidence>
<proteinExistence type="inferred from homology"/>
<dbReference type="SMART" id="SM00842">
    <property type="entry name" value="FtsA"/>
    <property type="match status" value="1"/>
</dbReference>
<dbReference type="Proteomes" id="UP000178820">
    <property type="component" value="Unassembled WGS sequence"/>
</dbReference>
<feature type="domain" description="SHS2" evidence="7">
    <location>
        <begin position="6"/>
        <end position="193"/>
    </location>
</feature>
<evidence type="ECO:0000256" key="5">
    <source>
        <dbReference type="HAMAP-Rule" id="MF_02033"/>
    </source>
</evidence>
<keyword evidence="3 5" id="KW-0472">Membrane</keyword>
<dbReference type="Pfam" id="PF02491">
    <property type="entry name" value="SHS2_FTSA"/>
    <property type="match status" value="1"/>
</dbReference>
<dbReference type="NCBIfam" id="TIGR01174">
    <property type="entry name" value="ftsA"/>
    <property type="match status" value="1"/>
</dbReference>
<dbReference type="PANTHER" id="PTHR32432">
    <property type="entry name" value="CELL DIVISION PROTEIN FTSA-RELATED"/>
    <property type="match status" value="1"/>
</dbReference>
<gene>
    <name evidence="5" type="primary">ftsA</name>
    <name evidence="8" type="ORF">A3D44_00230</name>
</gene>
<dbReference type="InterPro" id="IPR003494">
    <property type="entry name" value="SHS2_FtsA"/>
</dbReference>
<dbReference type="Pfam" id="PF14450">
    <property type="entry name" value="FtsA"/>
    <property type="match status" value="1"/>
</dbReference>
<dbReference type="SUPFAM" id="SSF53067">
    <property type="entry name" value="Actin-like ATPase domain"/>
    <property type="match status" value="2"/>
</dbReference>
<evidence type="ECO:0000256" key="3">
    <source>
        <dbReference type="ARBA" id="ARBA00023136"/>
    </source>
</evidence>
<keyword evidence="2 5" id="KW-0132">Cell division</keyword>
<evidence type="ECO:0000259" key="7">
    <source>
        <dbReference type="SMART" id="SM00842"/>
    </source>
</evidence>
<comment type="subunit">
    <text evidence="5">Self-interacts. Interacts with FtsZ.</text>
</comment>
<dbReference type="CDD" id="cd24048">
    <property type="entry name" value="ASKHA_NBD_FtsA"/>
    <property type="match status" value="1"/>
</dbReference>
<sequence length="415" mass="45099">MRDHFVTGIDIGTSTIKALVAQKKGRDWEMVCCAQRPSFGLRRGAVTNIEETAKNIQLLISGIERDNNIRINSAFVNIGGSHLYVTPSDGIISVSRADQRISEEDIERVLQATRAINIPSNEEILDVFAREFIIDDQKGIKQPLGLTGVRLQAKVILLCYFQSYFINLTQAVLNAKLQINDVVPSVLAAAEAVLTPQQKELGVALIDIGGDTTSLAVFEEGDLTHLAVFPLGSANITKDIAIGLRTDFATAEEIKNQYGACMILANKKEKKNNRAVSEKKNIEVSSKDATVSFTKKGLVDIIEPRVSEILGVMQKELKSIGRQELLPGGIVLTGGGAKLPYIRELTREQLRLPCELGILKGILGIDQDPALATVAGLVLGGGNIDDMEGDGISGFLASLKKMIFRVSKMFKVFIP</sequence>
<dbReference type="PANTHER" id="PTHR32432:SF4">
    <property type="entry name" value="CELL DIVISION PROTEIN FTSA"/>
    <property type="match status" value="1"/>
</dbReference>
<reference evidence="8 9" key="1">
    <citation type="journal article" date="2016" name="Nat. Commun.">
        <title>Thousands of microbial genomes shed light on interconnected biogeochemical processes in an aquifer system.</title>
        <authorList>
            <person name="Anantharaman K."/>
            <person name="Brown C.T."/>
            <person name="Hug L.A."/>
            <person name="Sharon I."/>
            <person name="Castelle C.J."/>
            <person name="Probst A.J."/>
            <person name="Thomas B.C."/>
            <person name="Singh A."/>
            <person name="Wilkins M.J."/>
            <person name="Karaoz U."/>
            <person name="Brodie E.L."/>
            <person name="Williams K.H."/>
            <person name="Hubbard S.S."/>
            <person name="Banfield J.F."/>
        </authorList>
    </citation>
    <scope>NUCLEOTIDE SEQUENCE [LARGE SCALE GENOMIC DNA]</scope>
</reference>
<evidence type="ECO:0000256" key="6">
    <source>
        <dbReference type="PIRNR" id="PIRNR003101"/>
    </source>
</evidence>
<accession>A0A1G2I2U1</accession>
<keyword evidence="4 5" id="KW-0131">Cell cycle</keyword>
<dbReference type="Gene3D" id="3.30.1490.110">
    <property type="match status" value="1"/>
</dbReference>
<dbReference type="EMBL" id="MHOT01000016">
    <property type="protein sequence ID" value="OGZ68979.1"/>
    <property type="molecule type" value="Genomic_DNA"/>
</dbReference>
<protein>
    <recommendedName>
        <fullName evidence="5 6">Cell division protein FtsA</fullName>
    </recommendedName>
</protein>
<dbReference type="InterPro" id="IPR050696">
    <property type="entry name" value="FtsA/MreB"/>
</dbReference>
<dbReference type="InterPro" id="IPR043129">
    <property type="entry name" value="ATPase_NBD"/>
</dbReference>
<dbReference type="AlphaFoldDB" id="A0A1G2I2U1"/>
<evidence type="ECO:0000256" key="1">
    <source>
        <dbReference type="ARBA" id="ARBA00022475"/>
    </source>
</evidence>
<comment type="similarity">
    <text evidence="5 6">Belongs to the FtsA/MreB family.</text>
</comment>
<comment type="subcellular location">
    <subcellularLocation>
        <location evidence="5">Cell membrane</location>
        <topology evidence="5">Peripheral membrane protein</topology>
        <orientation evidence="5">Cytoplasmic side</orientation>
    </subcellularLocation>
    <text evidence="5">Localizes to the Z ring in an FtsZ-dependent manner. Targeted to the membrane through a conserved C-terminal amphipathic helix.</text>
</comment>
<comment type="function">
    <text evidence="5 6">Cell division protein that is involved in the assembly of the Z ring. May serve as a membrane anchor for the Z ring.</text>
</comment>
<dbReference type="GO" id="GO:0009898">
    <property type="term" value="C:cytoplasmic side of plasma membrane"/>
    <property type="evidence" value="ECO:0007669"/>
    <property type="project" value="UniProtKB-UniRule"/>
</dbReference>
<evidence type="ECO:0000256" key="2">
    <source>
        <dbReference type="ARBA" id="ARBA00022618"/>
    </source>
</evidence>
<evidence type="ECO:0000313" key="9">
    <source>
        <dbReference type="Proteomes" id="UP000178820"/>
    </source>
</evidence>
<dbReference type="PIRSF" id="PIRSF003101">
    <property type="entry name" value="FtsA"/>
    <property type="match status" value="1"/>
</dbReference>
<evidence type="ECO:0000313" key="8">
    <source>
        <dbReference type="EMBL" id="OGZ68979.1"/>
    </source>
</evidence>
<dbReference type="GO" id="GO:0043093">
    <property type="term" value="P:FtsZ-dependent cytokinesis"/>
    <property type="evidence" value="ECO:0007669"/>
    <property type="project" value="UniProtKB-UniRule"/>
</dbReference>
<keyword evidence="1 5" id="KW-1003">Cell membrane</keyword>
<dbReference type="STRING" id="1802207.A3D44_00230"/>
<name>A0A1G2I2U1_9BACT</name>
<dbReference type="Gene3D" id="3.30.420.40">
    <property type="match status" value="2"/>
</dbReference>
<dbReference type="HAMAP" id="MF_02033">
    <property type="entry name" value="FtsA"/>
    <property type="match status" value="1"/>
</dbReference>